<dbReference type="NCBIfam" id="NF004130">
    <property type="entry name" value="PRK05618.1-5"/>
    <property type="match status" value="1"/>
</dbReference>
<gene>
    <name evidence="5 8" type="primary">rplY</name>
    <name evidence="5" type="synonym">ctc</name>
    <name evidence="8" type="ORF">NSCAC_1742</name>
</gene>
<comment type="similarity">
    <text evidence="5">Belongs to the bacterial ribosomal protein bL25 family. CTC subfamily.</text>
</comment>
<dbReference type="SUPFAM" id="SSF50715">
    <property type="entry name" value="Ribosomal protein L25-like"/>
    <property type="match status" value="1"/>
</dbReference>
<dbReference type="GO" id="GO:0022625">
    <property type="term" value="C:cytosolic large ribosomal subunit"/>
    <property type="evidence" value="ECO:0007669"/>
    <property type="project" value="TreeGrafter"/>
</dbReference>
<dbReference type="AlphaFoldDB" id="A0A7G1QC08"/>
<dbReference type="InterPro" id="IPR020057">
    <property type="entry name" value="Ribosomal_bL25_b-dom"/>
</dbReference>
<dbReference type="Gene3D" id="2.170.120.20">
    <property type="entry name" value="Ribosomal protein L25, beta domain"/>
    <property type="match status" value="1"/>
</dbReference>
<dbReference type="InterPro" id="IPR011035">
    <property type="entry name" value="Ribosomal_bL25/Gln-tRNA_synth"/>
</dbReference>
<evidence type="ECO:0000256" key="5">
    <source>
        <dbReference type="HAMAP-Rule" id="MF_01334"/>
    </source>
</evidence>
<accession>A0A7G1QC08</accession>
<dbReference type="NCBIfam" id="NF004612">
    <property type="entry name" value="PRK05943.1"/>
    <property type="match status" value="1"/>
</dbReference>
<evidence type="ECO:0000256" key="1">
    <source>
        <dbReference type="ARBA" id="ARBA00022730"/>
    </source>
</evidence>
<proteinExistence type="inferred from homology"/>
<dbReference type="RefSeq" id="WP_197744382.1">
    <property type="nucleotide sequence ID" value="NZ_LR778175.1"/>
</dbReference>
<dbReference type="InterPro" id="IPR020930">
    <property type="entry name" value="Ribosomal_uL5_bac-type"/>
</dbReference>
<evidence type="ECO:0000259" key="7">
    <source>
        <dbReference type="Pfam" id="PF14693"/>
    </source>
</evidence>
<dbReference type="EMBL" id="LR778175">
    <property type="protein sequence ID" value="CAB1277586.1"/>
    <property type="molecule type" value="Genomic_DNA"/>
</dbReference>
<dbReference type="NCBIfam" id="TIGR00731">
    <property type="entry name" value="bL25_bact_ctc"/>
    <property type="match status" value="1"/>
</dbReference>
<evidence type="ECO:0000313" key="9">
    <source>
        <dbReference type="Proteomes" id="UP000516072"/>
    </source>
</evidence>
<keyword evidence="2 5" id="KW-0694">RNA-binding</keyword>
<dbReference type="InterPro" id="IPR001021">
    <property type="entry name" value="Ribosomal_bL25_long"/>
</dbReference>
<feature type="domain" description="Large ribosomal subunit protein bL25 L25" evidence="6">
    <location>
        <begin position="7"/>
        <end position="95"/>
    </location>
</feature>
<feature type="domain" description="Large ribosomal subunit protein bL25 beta" evidence="7">
    <location>
        <begin position="103"/>
        <end position="193"/>
    </location>
</feature>
<comment type="subunit">
    <text evidence="5">Part of the 50S ribosomal subunit; part of the 5S rRNA/L5/L18/L25 subcomplex. Contacts the 5S rRNA. Binds to the 5S rRNA independently of L5 and L18.</text>
</comment>
<dbReference type="Gene3D" id="2.40.240.10">
    <property type="entry name" value="Ribosomal Protein L25, Chain P"/>
    <property type="match status" value="1"/>
</dbReference>
<keyword evidence="1 5" id="KW-0699">rRNA-binding</keyword>
<evidence type="ECO:0000313" key="8">
    <source>
        <dbReference type="EMBL" id="CAB1277586.1"/>
    </source>
</evidence>
<reference evidence="8 9" key="1">
    <citation type="submission" date="2020-03" db="EMBL/GenBank/DDBJ databases">
        <authorList>
            <person name="Picone N."/>
        </authorList>
    </citation>
    <scope>NUCLEOTIDE SEQUENCE [LARGE SCALE GENOMIC DNA]</scope>
    <source>
        <strain evidence="8">NSCAC1</strain>
    </source>
</reference>
<protein>
    <recommendedName>
        <fullName evidence="5">Large ribosomal subunit protein bL25</fullName>
    </recommendedName>
    <alternativeName>
        <fullName evidence="5">General stress protein CTC</fullName>
    </alternativeName>
</protein>
<dbReference type="KEGG" id="ntg:NSCAC_1742"/>
<sequence>MENIFQLSANIRNTQGKGESRRLRRAGKVPAVLYGAEKPSISLVFDHNVLTQHLEHEAFYSHILTIDINGKKENVVLKALQRVPQNPNKLVHIDLLRVSATHKLSMHVPLHFIGHDTAPAVKRDGGIVSHQLNEVEISCYAKDLPEYIQVDITDLEVGKSLHLADLKLPTGVDIPSLKLGEDHNQPVVTIHKQKTVASDSNGEESAE</sequence>
<dbReference type="CDD" id="cd00495">
    <property type="entry name" value="Ribosomal_L25_TL5_CTC"/>
    <property type="match status" value="1"/>
</dbReference>
<dbReference type="Proteomes" id="UP000516072">
    <property type="component" value="Chromosome"/>
</dbReference>
<dbReference type="Pfam" id="PF14693">
    <property type="entry name" value="Ribosomal_TL5_C"/>
    <property type="match status" value="1"/>
</dbReference>
<dbReference type="Pfam" id="PF01386">
    <property type="entry name" value="Ribosomal_L25p"/>
    <property type="match status" value="1"/>
</dbReference>
<name>A0A7G1QC08_9GAMM</name>
<keyword evidence="4 5" id="KW-0687">Ribonucleoprotein</keyword>
<dbReference type="InterPro" id="IPR029751">
    <property type="entry name" value="Ribosomal_L25_dom"/>
</dbReference>
<evidence type="ECO:0000256" key="3">
    <source>
        <dbReference type="ARBA" id="ARBA00022980"/>
    </source>
</evidence>
<evidence type="ECO:0000259" key="6">
    <source>
        <dbReference type="Pfam" id="PF01386"/>
    </source>
</evidence>
<dbReference type="GO" id="GO:0006412">
    <property type="term" value="P:translation"/>
    <property type="evidence" value="ECO:0007669"/>
    <property type="project" value="UniProtKB-UniRule"/>
</dbReference>
<evidence type="ECO:0000256" key="4">
    <source>
        <dbReference type="ARBA" id="ARBA00023274"/>
    </source>
</evidence>
<comment type="function">
    <text evidence="5">This is one of the proteins that binds to the 5S RNA in the ribosome where it forms part of the central protuberance.</text>
</comment>
<organism evidence="8 9">
    <name type="scientific">Candidatus Nitrosacidococcus tergens</name>
    <dbReference type="NCBI Taxonomy" id="553981"/>
    <lineage>
        <taxon>Bacteria</taxon>
        <taxon>Pseudomonadati</taxon>
        <taxon>Pseudomonadota</taxon>
        <taxon>Gammaproteobacteria</taxon>
        <taxon>Chromatiales</taxon>
        <taxon>Chromatiaceae</taxon>
        <taxon>Candidatus Nitrosacidococcus</taxon>
    </lineage>
</organism>
<keyword evidence="9" id="KW-1185">Reference proteome</keyword>
<dbReference type="GO" id="GO:0008097">
    <property type="term" value="F:5S rRNA binding"/>
    <property type="evidence" value="ECO:0007669"/>
    <property type="project" value="InterPro"/>
</dbReference>
<dbReference type="HAMAP" id="MF_01334">
    <property type="entry name" value="Ribosomal_bL25_CTC"/>
    <property type="match status" value="1"/>
</dbReference>
<dbReference type="PANTHER" id="PTHR33284">
    <property type="entry name" value="RIBOSOMAL PROTEIN L25/GLN-TRNA SYNTHETASE, ANTI-CODON-BINDING DOMAIN-CONTAINING PROTEIN"/>
    <property type="match status" value="1"/>
</dbReference>
<evidence type="ECO:0000256" key="2">
    <source>
        <dbReference type="ARBA" id="ARBA00022884"/>
    </source>
</evidence>
<keyword evidence="3 5" id="KW-0689">Ribosomal protein</keyword>
<dbReference type="InterPro" id="IPR037121">
    <property type="entry name" value="Ribosomal_bL25_C"/>
</dbReference>
<dbReference type="PANTHER" id="PTHR33284:SF1">
    <property type="entry name" value="RIBOSOMAL PROTEIN L25_GLN-TRNA SYNTHETASE, ANTI-CODON-BINDING DOMAIN-CONTAINING PROTEIN"/>
    <property type="match status" value="1"/>
</dbReference>
<dbReference type="GO" id="GO:0003735">
    <property type="term" value="F:structural constituent of ribosome"/>
    <property type="evidence" value="ECO:0007669"/>
    <property type="project" value="InterPro"/>
</dbReference>
<dbReference type="InterPro" id="IPR020056">
    <property type="entry name" value="Rbsml_bL25/Gln-tRNA_synth_N"/>
</dbReference>